<feature type="compositionally biased region" description="Basic and acidic residues" evidence="1">
    <location>
        <begin position="373"/>
        <end position="388"/>
    </location>
</feature>
<dbReference type="InterPro" id="IPR051667">
    <property type="entry name" value="Archaeal_ATPase_domain"/>
</dbReference>
<keyword evidence="3" id="KW-1185">Reference proteome</keyword>
<gene>
    <name evidence="2" type="primary">BQ5605_C005g03623</name>
    <name evidence="2" type="ORF">BQ5605_C005G03623</name>
</gene>
<dbReference type="STRING" id="796604.A0A2X0P6Z6"/>
<dbReference type="SUPFAM" id="SSF52540">
    <property type="entry name" value="P-loop containing nucleoside triphosphate hydrolases"/>
    <property type="match status" value="1"/>
</dbReference>
<dbReference type="EMBL" id="FQNC01000047">
    <property type="protein sequence ID" value="SGY77390.1"/>
    <property type="molecule type" value="Genomic_DNA"/>
</dbReference>
<dbReference type="PANTHER" id="PTHR37096:SF1">
    <property type="entry name" value="AAA+ ATPASE DOMAIN-CONTAINING PROTEIN"/>
    <property type="match status" value="1"/>
</dbReference>
<dbReference type="Gene3D" id="3.40.50.300">
    <property type="entry name" value="P-loop containing nucleotide triphosphate hydrolases"/>
    <property type="match status" value="1"/>
</dbReference>
<evidence type="ECO:0000256" key="1">
    <source>
        <dbReference type="SAM" id="MobiDB-lite"/>
    </source>
</evidence>
<dbReference type="Proteomes" id="UP000249464">
    <property type="component" value="Unassembled WGS sequence"/>
</dbReference>
<organism evidence="2 3">
    <name type="scientific">Microbotryum silenes-dioicae</name>
    <dbReference type="NCBI Taxonomy" id="796604"/>
    <lineage>
        <taxon>Eukaryota</taxon>
        <taxon>Fungi</taxon>
        <taxon>Dikarya</taxon>
        <taxon>Basidiomycota</taxon>
        <taxon>Pucciniomycotina</taxon>
        <taxon>Microbotryomycetes</taxon>
        <taxon>Microbotryales</taxon>
        <taxon>Microbotryaceae</taxon>
        <taxon>Microbotryum</taxon>
    </lineage>
</organism>
<feature type="region of interest" description="Disordered" evidence="1">
    <location>
        <begin position="313"/>
        <end position="409"/>
    </location>
</feature>
<sequence>MLRLRPSTKSSSQSWSGLPVTVEPSSLRGFASSPRSGVRNTSITLGHVRGAPSRRALSALRRIPTPVALLGCTCQHRPRLDDRGSLRGLKDVEGRRGFFGLGEIVGVVTNPSEVLKSLRESKQLLEEARQEMQENKEREQTPFLNLRSLPVPTSHTFSPLPGFYDRPKEIQALERALGSVPVGRGSFTVLFGASSVGKTALLRQVLSQEQYHCIHFDLRIAGFADLQSLYFSLAQQMEGYFGALPEMMCAEWGWGVFEKESWAFKHDRLAIEDRVSKGGVVKTSDIAHLMELFQSALLKYWHFEPMSDARRAELEQDQKGKGEDKGKGGSKKGDKNSRRSMRKYTDTTKAKMRQGAVRKTDKKEEIDVLAARSIEEQKKTNEGEKEVQSSEGTSLEGEEEVEEPKPPPKKVPVLFLDEAHKVHFLGSLPHLPTSDTDKVSHYYLQLPALIKTDPDAMKSLLDSMLVLTKQDRLCHVIHATSDPFYMHWLRQLNVMQHCNILSIGDCSKEEARAFHEEVLLPHVPDNLHSGFAFETLYEVFGGKLAHLSDYTAEYINSDGKIKPELSSHFLQAHSLLNLQLIHSLPMTDSAEPNVESANQGGSGFSIYSPLVQASPHAASSPFNSDPSSQLAAASASGAAGSGSDFSTQSLLLVMTRLRKRFELPYFPLCRELGARAVDGMVRGRVLELRWSRTITEERTGAAEERVKRGGVQGPVVVATTPVLHHAMAAVLDEYKEEGKEVPEA</sequence>
<proteinExistence type="predicted"/>
<evidence type="ECO:0000313" key="2">
    <source>
        <dbReference type="EMBL" id="SGY77390.1"/>
    </source>
</evidence>
<protein>
    <submittedName>
        <fullName evidence="2">BQ5605_C005g03623 protein</fullName>
    </submittedName>
</protein>
<feature type="region of interest" description="Disordered" evidence="1">
    <location>
        <begin position="1"/>
        <end position="20"/>
    </location>
</feature>
<dbReference type="InterPro" id="IPR027417">
    <property type="entry name" value="P-loop_NTPase"/>
</dbReference>
<feature type="compositionally biased region" description="Basic and acidic residues" evidence="1">
    <location>
        <begin position="313"/>
        <end position="349"/>
    </location>
</feature>
<accession>A0A2X0P6Z6</accession>
<dbReference type="AlphaFoldDB" id="A0A2X0P6Z6"/>
<name>A0A2X0P6Z6_9BASI</name>
<feature type="compositionally biased region" description="Polar residues" evidence="1">
    <location>
        <begin position="7"/>
        <end position="16"/>
    </location>
</feature>
<dbReference type="PANTHER" id="PTHR37096">
    <property type="entry name" value="YALI0E33429P"/>
    <property type="match status" value="1"/>
</dbReference>
<evidence type="ECO:0000313" key="3">
    <source>
        <dbReference type="Proteomes" id="UP000249464"/>
    </source>
</evidence>
<reference evidence="2 3" key="1">
    <citation type="submission" date="2016-11" db="EMBL/GenBank/DDBJ databases">
        <authorList>
            <person name="Jaros S."/>
            <person name="Januszkiewicz K."/>
            <person name="Wedrychowicz H."/>
        </authorList>
    </citation>
    <scope>NUCLEOTIDE SEQUENCE [LARGE SCALE GENOMIC DNA]</scope>
</reference>